<feature type="compositionally biased region" description="Basic residues" evidence="1">
    <location>
        <begin position="564"/>
        <end position="577"/>
    </location>
</feature>
<feature type="region of interest" description="Disordered" evidence="1">
    <location>
        <begin position="457"/>
        <end position="624"/>
    </location>
</feature>
<feature type="region of interest" description="Disordered" evidence="1">
    <location>
        <begin position="647"/>
        <end position="685"/>
    </location>
</feature>
<feature type="region of interest" description="Disordered" evidence="1">
    <location>
        <begin position="720"/>
        <end position="770"/>
    </location>
</feature>
<dbReference type="EMBL" id="HBGK01000728">
    <property type="protein sequence ID" value="CAD9271465.1"/>
    <property type="molecule type" value="Transcribed_RNA"/>
</dbReference>
<feature type="compositionally biased region" description="Basic and acidic residues" evidence="1">
    <location>
        <begin position="20"/>
        <end position="32"/>
    </location>
</feature>
<proteinExistence type="predicted"/>
<reference evidence="2" key="1">
    <citation type="submission" date="2021-01" db="EMBL/GenBank/DDBJ databases">
        <authorList>
            <person name="Corre E."/>
            <person name="Pelletier E."/>
            <person name="Niang G."/>
            <person name="Scheremetjew M."/>
            <person name="Finn R."/>
            <person name="Kale V."/>
            <person name="Holt S."/>
            <person name="Cochrane G."/>
            <person name="Meng A."/>
            <person name="Brown T."/>
            <person name="Cohen L."/>
        </authorList>
    </citation>
    <scope>NUCLEOTIDE SEQUENCE</scope>
    <source>
        <strain evidence="2">CCMP 410</strain>
    </source>
</reference>
<protein>
    <submittedName>
        <fullName evidence="2">Uncharacterized protein</fullName>
    </submittedName>
</protein>
<sequence>MTSGNSWFQAALEDLALADRASETADSNDDKTALPPSKNSRMTAESKVEWTKRKVKIKDGEMVSDELLKEAAEQQALIEQQGSYETPIRVKRLSCWRAGRSSRDERQQQQRGPTTVKMLLGNSSKVDVAPEEEAGDETKKKEKKSIWGSSSKKKEDSPPVPEDGVSTTKGEVAVNNVKVSENAALELEGAGDEKAAATTTTPPRQKERKFLSSPLFGTGRKNDSSRKLQPIGDASQQQESDTPPPPPPSTMKKKRSATKVEPSPTHLFRRKPSPKLATQCTPSRNDGTKTTLKKDSSSLERSPVTMIPSPMPKQSLSPPLFRNKVVSSENKDDGSEEEELDGRNATITPDQQTPLIGSRFETSKTTTKETPLDATTAPPVSEAGESAGNNLSDSFLSTSDESGDVKSDDAAQLPRVPPPSTRYPRPQGESVISSASTDPMFGLKEVGSLMFGMTFFATPNETKEQQESSTGNNDADKTEKRDAVDQIEKSTPTTTTIEAPKNREERKRKEKELEAFIEHITTCGVDKMNPEQHQPEQLPSKLRSSLTKDPSERKKVTFSPSTTSKRKGKGPPKRVKSRAPPTEIKRKGRTTPRFKSRSMRVLTAKHDTSSEVPNVGYSADPASVKEKKRSLVKRYFAKKELCEDEVVPEKEQADTAEDVPETEQDDTRRALDIWKSRGALTEDDDLNERIVQDNSVLLSTMLMLEKSDLAPVEMEYAPFLHNHDRSSRRPRTTKKKKPSRKKDEREAPKSSSPRSVARKPETLSQSLVLKSVDSVSTADDSIDPSASHPKPPSDCFASVAKPALGLTSAKTGEELLAIPLTTRTGSTTECILKTEDDLSTASSRRKERRASLFAKVISSSNTTYEEKKMEDAGVNRYWL</sequence>
<gene>
    <name evidence="2" type="ORF">GOCE00092_LOCUS370</name>
</gene>
<feature type="compositionally biased region" description="Polar residues" evidence="1">
    <location>
        <begin position="535"/>
        <end position="548"/>
    </location>
</feature>
<feature type="compositionally biased region" description="Polar residues" evidence="1">
    <location>
        <begin position="276"/>
        <end position="290"/>
    </location>
</feature>
<feature type="compositionally biased region" description="Polar residues" evidence="1">
    <location>
        <begin position="345"/>
        <end position="355"/>
    </location>
</feature>
<feature type="region of interest" description="Disordered" evidence="1">
    <location>
        <begin position="95"/>
        <end position="437"/>
    </location>
</feature>
<feature type="compositionally biased region" description="Basic and acidic residues" evidence="1">
    <location>
        <begin position="500"/>
        <end position="517"/>
    </location>
</feature>
<feature type="compositionally biased region" description="Acidic residues" evidence="1">
    <location>
        <begin position="654"/>
        <end position="664"/>
    </location>
</feature>
<feature type="compositionally biased region" description="Polar residues" evidence="1">
    <location>
        <begin position="387"/>
        <end position="400"/>
    </location>
</feature>
<feature type="compositionally biased region" description="Basic residues" evidence="1">
    <location>
        <begin position="728"/>
        <end position="740"/>
    </location>
</feature>
<organism evidence="2">
    <name type="scientific">Grammatophora oceanica</name>
    <dbReference type="NCBI Taxonomy" id="210454"/>
    <lineage>
        <taxon>Eukaryota</taxon>
        <taxon>Sar</taxon>
        <taxon>Stramenopiles</taxon>
        <taxon>Ochrophyta</taxon>
        <taxon>Bacillariophyta</taxon>
        <taxon>Fragilariophyceae</taxon>
        <taxon>Fragilariophycidae</taxon>
        <taxon>Rhabdonematales</taxon>
        <taxon>Grammatophoraceae</taxon>
        <taxon>Grammatophora</taxon>
    </lineage>
</organism>
<dbReference type="AlphaFoldDB" id="A0A7S1UNH8"/>
<feature type="compositionally biased region" description="Basic residues" evidence="1">
    <location>
        <begin position="586"/>
        <end position="598"/>
    </location>
</feature>
<feature type="compositionally biased region" description="Basic and acidic residues" evidence="1">
    <location>
        <begin position="474"/>
        <end position="488"/>
    </location>
</feature>
<evidence type="ECO:0000256" key="1">
    <source>
        <dbReference type="SAM" id="MobiDB-lite"/>
    </source>
</evidence>
<feature type="compositionally biased region" description="Basic and acidic residues" evidence="1">
    <location>
        <begin position="665"/>
        <end position="675"/>
    </location>
</feature>
<name>A0A7S1UNH8_9STRA</name>
<accession>A0A7S1UNH8</accession>
<feature type="region of interest" description="Disordered" evidence="1">
    <location>
        <begin position="19"/>
        <end position="51"/>
    </location>
</feature>
<feature type="region of interest" description="Disordered" evidence="1">
    <location>
        <begin position="775"/>
        <end position="794"/>
    </location>
</feature>
<evidence type="ECO:0000313" key="2">
    <source>
        <dbReference type="EMBL" id="CAD9271465.1"/>
    </source>
</evidence>